<evidence type="ECO:0000313" key="3">
    <source>
        <dbReference type="Proteomes" id="UP001054837"/>
    </source>
</evidence>
<dbReference type="EMBL" id="BPLQ01003486">
    <property type="protein sequence ID" value="GIY00844.1"/>
    <property type="molecule type" value="Genomic_DNA"/>
</dbReference>
<dbReference type="AlphaFoldDB" id="A0AAV4PUW6"/>
<name>A0AAV4PUW6_9ARAC</name>
<sequence length="93" mass="10440">MSDKQRGMMRQQHLSRNPSADESTFHQRLFADCPYVPSFAPRGEHPLLPDLMFGSKYFPTSDSFLGCFHISGMSDKPKGDGEATTLVNKSICR</sequence>
<feature type="compositionally biased region" description="Polar residues" evidence="1">
    <location>
        <begin position="12"/>
        <end position="22"/>
    </location>
</feature>
<accession>A0AAV4PUW6</accession>
<evidence type="ECO:0000313" key="2">
    <source>
        <dbReference type="EMBL" id="GIY00844.1"/>
    </source>
</evidence>
<gene>
    <name evidence="2" type="ORF">CDAR_212671</name>
</gene>
<dbReference type="Proteomes" id="UP001054837">
    <property type="component" value="Unassembled WGS sequence"/>
</dbReference>
<keyword evidence="3" id="KW-1185">Reference proteome</keyword>
<comment type="caution">
    <text evidence="2">The sequence shown here is derived from an EMBL/GenBank/DDBJ whole genome shotgun (WGS) entry which is preliminary data.</text>
</comment>
<evidence type="ECO:0000256" key="1">
    <source>
        <dbReference type="SAM" id="MobiDB-lite"/>
    </source>
</evidence>
<organism evidence="2 3">
    <name type="scientific">Caerostris darwini</name>
    <dbReference type="NCBI Taxonomy" id="1538125"/>
    <lineage>
        <taxon>Eukaryota</taxon>
        <taxon>Metazoa</taxon>
        <taxon>Ecdysozoa</taxon>
        <taxon>Arthropoda</taxon>
        <taxon>Chelicerata</taxon>
        <taxon>Arachnida</taxon>
        <taxon>Araneae</taxon>
        <taxon>Araneomorphae</taxon>
        <taxon>Entelegynae</taxon>
        <taxon>Araneoidea</taxon>
        <taxon>Araneidae</taxon>
        <taxon>Caerostris</taxon>
    </lineage>
</organism>
<protein>
    <submittedName>
        <fullName evidence="2">Uncharacterized protein</fullName>
    </submittedName>
</protein>
<feature type="region of interest" description="Disordered" evidence="1">
    <location>
        <begin position="1"/>
        <end position="22"/>
    </location>
</feature>
<reference evidence="2 3" key="1">
    <citation type="submission" date="2021-06" db="EMBL/GenBank/DDBJ databases">
        <title>Caerostris darwini draft genome.</title>
        <authorList>
            <person name="Kono N."/>
            <person name="Arakawa K."/>
        </authorList>
    </citation>
    <scope>NUCLEOTIDE SEQUENCE [LARGE SCALE GENOMIC DNA]</scope>
</reference>
<proteinExistence type="predicted"/>